<evidence type="ECO:0000256" key="4">
    <source>
        <dbReference type="ARBA" id="ARBA00022692"/>
    </source>
</evidence>
<dbReference type="Pfam" id="PF01252">
    <property type="entry name" value="Peptidase_A8"/>
    <property type="match status" value="1"/>
</dbReference>
<evidence type="ECO:0000256" key="8">
    <source>
        <dbReference type="ARBA" id="ARBA00023136"/>
    </source>
</evidence>
<evidence type="ECO:0000313" key="11">
    <source>
        <dbReference type="EMBL" id="RDU22153.1"/>
    </source>
</evidence>
<evidence type="ECO:0000256" key="5">
    <source>
        <dbReference type="ARBA" id="ARBA00022750"/>
    </source>
</evidence>
<keyword evidence="8 9" id="KW-0472">Membrane</keyword>
<comment type="subcellular location">
    <subcellularLocation>
        <location evidence="9">Cell membrane</location>
        <topology evidence="9">Multi-pass membrane protein</topology>
    </subcellularLocation>
</comment>
<evidence type="ECO:0000256" key="3">
    <source>
        <dbReference type="ARBA" id="ARBA00022670"/>
    </source>
</evidence>
<dbReference type="PANTHER" id="PTHR33695">
    <property type="entry name" value="LIPOPROTEIN SIGNAL PEPTIDASE"/>
    <property type="match status" value="1"/>
</dbReference>
<evidence type="ECO:0000313" key="12">
    <source>
        <dbReference type="Proteomes" id="UP000255036"/>
    </source>
</evidence>
<dbReference type="RefSeq" id="WP_115483334.1">
    <property type="nucleotide sequence ID" value="NZ_QRCT01000050.1"/>
</dbReference>
<sequence>MIYLGIIFSIFILDFSIKKYMEEKKVLHKEEKICKGKIILHKYHNKGAIFNFLERNQFLVILGSILGVAVLAVNFGSNLLKRRKRVLKLGQSFMLGGALSNLYDRISKKYVVDYFSFNSRCSRLKNIIFNLSDIFIFLGGILVIIYRVFFILRKDFCKKD</sequence>
<dbReference type="PROSITE" id="PS00855">
    <property type="entry name" value="SPASE_II"/>
    <property type="match status" value="1"/>
</dbReference>
<evidence type="ECO:0000256" key="6">
    <source>
        <dbReference type="ARBA" id="ARBA00022801"/>
    </source>
</evidence>
<feature type="transmembrane region" description="Helical" evidence="9">
    <location>
        <begin position="58"/>
        <end position="80"/>
    </location>
</feature>
<evidence type="ECO:0000256" key="1">
    <source>
        <dbReference type="ARBA" id="ARBA00006139"/>
    </source>
</evidence>
<comment type="pathway">
    <text evidence="9">Protein modification; lipoprotein biosynthesis (signal peptide cleavage).</text>
</comment>
<keyword evidence="6 9" id="KW-0378">Hydrolase</keyword>
<dbReference type="EMBL" id="QRCT01000050">
    <property type="protein sequence ID" value="RDU22153.1"/>
    <property type="molecule type" value="Genomic_DNA"/>
</dbReference>
<dbReference type="InterPro" id="IPR001872">
    <property type="entry name" value="Peptidase_A8"/>
</dbReference>
<feature type="transmembrane region" description="Helical" evidence="9">
    <location>
        <begin position="127"/>
        <end position="152"/>
    </location>
</feature>
<keyword evidence="3 9" id="KW-0645">Protease</keyword>
<comment type="catalytic activity">
    <reaction evidence="9">
        <text>Release of signal peptides from bacterial membrane prolipoproteins. Hydrolyzes -Xaa-Yaa-Zaa-|-(S,diacylglyceryl)Cys-, in which Xaa is hydrophobic (preferably Leu), and Yaa (Ala or Ser) and Zaa (Gly or Ala) have small, neutral side chains.</text>
        <dbReference type="EC" id="3.4.23.36"/>
    </reaction>
</comment>
<dbReference type="HAMAP" id="MF_00161">
    <property type="entry name" value="LspA"/>
    <property type="match status" value="1"/>
</dbReference>
<comment type="caution">
    <text evidence="11">The sequence shown here is derived from an EMBL/GenBank/DDBJ whole genome shotgun (WGS) entry which is preliminary data.</text>
</comment>
<keyword evidence="7 9" id="KW-1133">Transmembrane helix</keyword>
<keyword evidence="2 9" id="KW-1003">Cell membrane</keyword>
<feature type="active site" evidence="9">
    <location>
        <position position="113"/>
    </location>
</feature>
<dbReference type="GO" id="GO:0006508">
    <property type="term" value="P:proteolysis"/>
    <property type="evidence" value="ECO:0007669"/>
    <property type="project" value="UniProtKB-KW"/>
</dbReference>
<dbReference type="Proteomes" id="UP000255036">
    <property type="component" value="Unassembled WGS sequence"/>
</dbReference>
<comment type="function">
    <text evidence="9">This protein specifically catalyzes the removal of signal peptides from prolipoproteins.</text>
</comment>
<protein>
    <recommendedName>
        <fullName evidence="9">Lipoprotein signal peptidase</fullName>
        <ecNumber evidence="9">3.4.23.36</ecNumber>
    </recommendedName>
    <alternativeName>
        <fullName evidence="9">Prolipoprotein signal peptidase</fullName>
    </alternativeName>
    <alternativeName>
        <fullName evidence="9">Signal peptidase II</fullName>
        <shortName evidence="9">SPase II</shortName>
    </alternativeName>
</protein>
<organism evidence="11 12">
    <name type="scientific">Anaerosacchariphilus polymeriproducens</name>
    <dbReference type="NCBI Taxonomy" id="1812858"/>
    <lineage>
        <taxon>Bacteria</taxon>
        <taxon>Bacillati</taxon>
        <taxon>Bacillota</taxon>
        <taxon>Clostridia</taxon>
        <taxon>Lachnospirales</taxon>
        <taxon>Lachnospiraceae</taxon>
        <taxon>Anaerosacchariphilus</taxon>
    </lineage>
</organism>
<proteinExistence type="inferred from homology"/>
<dbReference type="PRINTS" id="PR00781">
    <property type="entry name" value="LIPOSIGPTASE"/>
</dbReference>
<accession>A0A371ARE8</accession>
<comment type="similarity">
    <text evidence="1 9 10">Belongs to the peptidase A8 family.</text>
</comment>
<dbReference type="GO" id="GO:0004190">
    <property type="term" value="F:aspartic-type endopeptidase activity"/>
    <property type="evidence" value="ECO:0007669"/>
    <property type="project" value="UniProtKB-UniRule"/>
</dbReference>
<evidence type="ECO:0000256" key="10">
    <source>
        <dbReference type="RuleBase" id="RU004181"/>
    </source>
</evidence>
<evidence type="ECO:0000256" key="9">
    <source>
        <dbReference type="HAMAP-Rule" id="MF_00161"/>
    </source>
</evidence>
<dbReference type="GO" id="GO:0005886">
    <property type="term" value="C:plasma membrane"/>
    <property type="evidence" value="ECO:0007669"/>
    <property type="project" value="UniProtKB-SubCell"/>
</dbReference>
<dbReference type="AlphaFoldDB" id="A0A371ARE8"/>
<dbReference type="PANTHER" id="PTHR33695:SF1">
    <property type="entry name" value="LIPOPROTEIN SIGNAL PEPTIDASE"/>
    <property type="match status" value="1"/>
</dbReference>
<keyword evidence="12" id="KW-1185">Reference proteome</keyword>
<keyword evidence="5 9" id="KW-0064">Aspartyl protease</keyword>
<gene>
    <name evidence="9" type="primary">lspA</name>
    <name evidence="11" type="ORF">DWV06_16620</name>
</gene>
<dbReference type="EC" id="3.4.23.36" evidence="9"/>
<dbReference type="OrthoDB" id="1770665at2"/>
<name>A0A371ARE8_9FIRM</name>
<comment type="caution">
    <text evidence="9">Lacks conserved residue(s) required for the propagation of feature annotation.</text>
</comment>
<evidence type="ECO:0000256" key="7">
    <source>
        <dbReference type="ARBA" id="ARBA00022989"/>
    </source>
</evidence>
<evidence type="ECO:0000256" key="2">
    <source>
        <dbReference type="ARBA" id="ARBA00022475"/>
    </source>
</evidence>
<keyword evidence="4 9" id="KW-0812">Transmembrane</keyword>
<reference evidence="11 12" key="1">
    <citation type="submission" date="2018-07" db="EMBL/GenBank/DDBJ databases">
        <title>Anaerosacharophilus polymeroproducens gen. nov. sp. nov., an anaerobic bacterium isolated from salt field.</title>
        <authorList>
            <person name="Kim W."/>
            <person name="Yang S.-H."/>
            <person name="Oh J."/>
            <person name="Lee J.-H."/>
            <person name="Kwon K.K."/>
        </authorList>
    </citation>
    <scope>NUCLEOTIDE SEQUENCE [LARGE SCALE GENOMIC DNA]</scope>
    <source>
        <strain evidence="11 12">MCWD5</strain>
    </source>
</reference>
<feature type="active site" evidence="9">
    <location>
        <position position="133"/>
    </location>
</feature>